<gene>
    <name evidence="2" type="ORF">FOB72_04190</name>
</gene>
<protein>
    <recommendedName>
        <fullName evidence="4">Transmembrane protein</fullName>
    </recommendedName>
</protein>
<keyword evidence="1" id="KW-1133">Transmembrane helix</keyword>
<evidence type="ECO:0008006" key="4">
    <source>
        <dbReference type="Google" id="ProtNLM"/>
    </source>
</evidence>
<keyword evidence="1" id="KW-0472">Membrane</keyword>
<reference evidence="2 3" key="1">
    <citation type="submission" date="2019-09" db="EMBL/GenBank/DDBJ databases">
        <title>FDA dAtabase for Regulatory Grade micrObial Sequences (FDA-ARGOS): Supporting development and validation of Infectious Disease Dx tests.</title>
        <authorList>
            <person name="Sciortino C."/>
            <person name="Tallon L."/>
            <person name="Sadzewicz L."/>
            <person name="Vavikolanu K."/>
            <person name="Mehta A."/>
            <person name="Aluvathingal J."/>
            <person name="Nadendla S."/>
            <person name="Nandy P."/>
            <person name="Geyer C."/>
            <person name="Yan Y."/>
            <person name="Sichtig H."/>
        </authorList>
    </citation>
    <scope>NUCLEOTIDE SEQUENCE [LARGE SCALE GENOMIC DNA]</scope>
    <source>
        <strain evidence="2 3">FDAARGOS_664</strain>
    </source>
</reference>
<accession>A0A5P2H0Q8</accession>
<keyword evidence="1" id="KW-0812">Transmembrane</keyword>
<dbReference type="EMBL" id="CP044065">
    <property type="protein sequence ID" value="QET01314.1"/>
    <property type="molecule type" value="Genomic_DNA"/>
</dbReference>
<name>A0A5P2H0Q8_9BURK</name>
<organism evidence="2 3">
    <name type="scientific">Cupriavidus pauculus</name>
    <dbReference type="NCBI Taxonomy" id="82633"/>
    <lineage>
        <taxon>Bacteria</taxon>
        <taxon>Pseudomonadati</taxon>
        <taxon>Pseudomonadota</taxon>
        <taxon>Betaproteobacteria</taxon>
        <taxon>Burkholderiales</taxon>
        <taxon>Burkholderiaceae</taxon>
        <taxon>Cupriavidus</taxon>
    </lineage>
</organism>
<sequence length="85" mass="9399">MNGHTRWRWLMWVLWPAFLVAGVATAAVFSLVDPSDLMLFGHPLEASREAVYTVGFLSAWMLCAVSSGLTLYTLPAPLAETDELE</sequence>
<evidence type="ECO:0000313" key="2">
    <source>
        <dbReference type="EMBL" id="QET01314.1"/>
    </source>
</evidence>
<dbReference type="RefSeq" id="WP_150371368.1">
    <property type="nucleotide sequence ID" value="NZ_CP044065.1"/>
</dbReference>
<dbReference type="OrthoDB" id="6197657at2"/>
<feature type="transmembrane region" description="Helical" evidence="1">
    <location>
        <begin position="50"/>
        <end position="74"/>
    </location>
</feature>
<proteinExistence type="predicted"/>
<evidence type="ECO:0000313" key="3">
    <source>
        <dbReference type="Proteomes" id="UP000322822"/>
    </source>
</evidence>
<dbReference type="AlphaFoldDB" id="A0A5P2H0Q8"/>
<dbReference type="Proteomes" id="UP000322822">
    <property type="component" value="Chromosome 1"/>
</dbReference>
<evidence type="ECO:0000256" key="1">
    <source>
        <dbReference type="SAM" id="Phobius"/>
    </source>
</evidence>